<dbReference type="EMBL" id="CP097510">
    <property type="protein sequence ID" value="URE39009.1"/>
    <property type="molecule type" value="Genomic_DNA"/>
</dbReference>
<reference evidence="2" key="1">
    <citation type="submission" date="2022-05" db="EMBL/GenBank/DDBJ databases">
        <title>The Musa troglodytarum L. genome provides insights into the mechanism of non-climacteric behaviour and enrichment of carotenoids.</title>
        <authorList>
            <person name="Wang J."/>
        </authorList>
    </citation>
    <scope>NUCLEOTIDE SEQUENCE</scope>
    <source>
        <tissue evidence="2">Leaf</tissue>
    </source>
</reference>
<name>A0A9E7HZB7_9LILI</name>
<sequence length="118" mass="12825">MPWVPKGRVTHAVRSHWPPLVRPHPDRPPPLTAACLVADVIRMHGLLAFAVCLVYGDGDGARAVRNLTGKVNDTTEGSQEPLAALPSSHRPVPASRGCQARLDVKEYLLHLRGIKTQS</sequence>
<feature type="region of interest" description="Disordered" evidence="1">
    <location>
        <begin position="72"/>
        <end position="95"/>
    </location>
</feature>
<dbReference type="AlphaFoldDB" id="A0A9E7HZB7"/>
<organism evidence="2 3">
    <name type="scientific">Musa troglodytarum</name>
    <name type="common">fe'i banana</name>
    <dbReference type="NCBI Taxonomy" id="320322"/>
    <lineage>
        <taxon>Eukaryota</taxon>
        <taxon>Viridiplantae</taxon>
        <taxon>Streptophyta</taxon>
        <taxon>Embryophyta</taxon>
        <taxon>Tracheophyta</taxon>
        <taxon>Spermatophyta</taxon>
        <taxon>Magnoliopsida</taxon>
        <taxon>Liliopsida</taxon>
        <taxon>Zingiberales</taxon>
        <taxon>Musaceae</taxon>
        <taxon>Musa</taxon>
    </lineage>
</organism>
<proteinExistence type="predicted"/>
<accession>A0A9E7HZB7</accession>
<evidence type="ECO:0000313" key="2">
    <source>
        <dbReference type="EMBL" id="URE39009.1"/>
    </source>
</evidence>
<keyword evidence="3" id="KW-1185">Reference proteome</keyword>
<gene>
    <name evidence="2" type="ORF">MUK42_15717</name>
</gene>
<dbReference type="Proteomes" id="UP001055439">
    <property type="component" value="Chromosome 8"/>
</dbReference>
<evidence type="ECO:0000256" key="1">
    <source>
        <dbReference type="SAM" id="MobiDB-lite"/>
    </source>
</evidence>
<protein>
    <submittedName>
        <fullName evidence="2">Uncharacterized protein</fullName>
    </submittedName>
</protein>
<evidence type="ECO:0000313" key="3">
    <source>
        <dbReference type="Proteomes" id="UP001055439"/>
    </source>
</evidence>